<evidence type="ECO:0000256" key="1">
    <source>
        <dbReference type="SAM" id="SignalP"/>
    </source>
</evidence>
<dbReference type="EMBL" id="PPUZ01000018">
    <property type="protein sequence ID" value="RZM83326.1"/>
    <property type="molecule type" value="Genomic_DNA"/>
</dbReference>
<reference evidence="2 3" key="1">
    <citation type="submission" date="2018-01" db="EMBL/GenBank/DDBJ databases">
        <title>Co-occurrence of chitin degradation, pigmentation and bioactivity in marine Pseudoalteromonas.</title>
        <authorList>
            <person name="Paulsen S."/>
            <person name="Gram L."/>
            <person name="Machado H."/>
        </authorList>
    </citation>
    <scope>NUCLEOTIDE SEQUENCE [LARGE SCALE GENOMIC DNA]</scope>
    <source>
        <strain evidence="2 3">S1946</strain>
    </source>
</reference>
<gene>
    <name evidence="2" type="ORF">C3B51_06805</name>
</gene>
<evidence type="ECO:0000313" key="3">
    <source>
        <dbReference type="Proteomes" id="UP000292345"/>
    </source>
</evidence>
<name>A0A4Q7EJL3_9GAMM</name>
<feature type="chain" id="PRO_5020621625" evidence="1">
    <location>
        <begin position="19"/>
        <end position="130"/>
    </location>
</feature>
<keyword evidence="1" id="KW-0732">Signal</keyword>
<dbReference type="RefSeq" id="WP_130244553.1">
    <property type="nucleotide sequence ID" value="NZ_PPUZ01000018.1"/>
</dbReference>
<comment type="caution">
    <text evidence="2">The sequence shown here is derived from an EMBL/GenBank/DDBJ whole genome shotgun (WGS) entry which is preliminary data.</text>
</comment>
<feature type="signal peptide" evidence="1">
    <location>
        <begin position="1"/>
        <end position="18"/>
    </location>
</feature>
<protein>
    <submittedName>
        <fullName evidence="2">Uncharacterized protein</fullName>
    </submittedName>
</protein>
<dbReference type="AlphaFoldDB" id="A0A4Q7EJL3"/>
<organism evidence="2 3">
    <name type="scientific">Pseudoalteromonas rubra</name>
    <dbReference type="NCBI Taxonomy" id="43658"/>
    <lineage>
        <taxon>Bacteria</taxon>
        <taxon>Pseudomonadati</taxon>
        <taxon>Pseudomonadota</taxon>
        <taxon>Gammaproteobacteria</taxon>
        <taxon>Alteromonadales</taxon>
        <taxon>Pseudoalteromonadaceae</taxon>
        <taxon>Pseudoalteromonas</taxon>
    </lineage>
</organism>
<evidence type="ECO:0000313" key="2">
    <source>
        <dbReference type="EMBL" id="RZM83326.1"/>
    </source>
</evidence>
<dbReference type="Proteomes" id="UP000292345">
    <property type="component" value="Unassembled WGS sequence"/>
</dbReference>
<accession>A0A4Q7EJL3</accession>
<sequence>MRTSILTLFIAISGTAHAGCFDGLTTSNTVMSKVRGLYVHPDYDGEDQLHYVILDKASCSASKSGDVTLASTTKNHYYLSFKSSDEFLYSAILSAQATGTTLEFRMGQKAQDNSVNSIAYIISPSGARSQ</sequence>
<proteinExistence type="predicted"/>